<sequence>MSSFRLAIIGGGPRALTILERLVEHRKQLPQHVSLHVVVIDPGNLGEGSHPTDQPSHLLINTLASQVTMRPPLSSVGDDSTPSVLDWAAEQRYRRHLGGARAPDGHEEQPVAERSHLPRVLLGEYLAAFGRQVVSALPLNIRVQHVRARAIDMRFENDVYAIGLDNGQTVFARYSVLAMGHGQRVQTAEDRRLAAFAHDKGAANPHLAYFASPYPIGKLDAIASDARVAIQGLGLTAHDVVSALTLGRGGTYRTEKSKLVYKASGREPRLWLCSRQALPFAARGVNQKGRTGRHICQFFTPQAVARLRARAMTLGDARIDFGTDLLPLLITEMAYAYRTAEGNEHVDVTGFTTTPEEIRLIRQILWPLEDEHFRSRAEFRRWFLAFMTNDLGEAYRGNRTSGVKAATDVLRDAREAFRAAVEYGGLTPASHRYFVEQFDPIVNRVAFGPPLRRNEEWLALFEAGILDVAGGAASRIDTPENEPNYRISLDYPDGPEYTAADVVISARLDKYSPRTDSSPLSANLLRRRLVRPFMNGEYHPSGIDIDENLRVKKADGRVHSRLWAVGFVVEGPHFYTHALPRPGIASRQTVDAERIVLGIFDDIATVDTTRSTATPDIRSEAVR</sequence>
<dbReference type="OrthoDB" id="3653265at2"/>
<dbReference type="PANTHER" id="PTHR40254:SF1">
    <property type="entry name" value="BLR0577 PROTEIN"/>
    <property type="match status" value="1"/>
</dbReference>
<dbReference type="InterPro" id="IPR038732">
    <property type="entry name" value="HpyO/CreE_NAD-binding"/>
</dbReference>
<name>A0A1R0KH19_9PSEU</name>
<organism evidence="2 3">
    <name type="scientific">Amycolatopsis coloradensis</name>
    <dbReference type="NCBI Taxonomy" id="76021"/>
    <lineage>
        <taxon>Bacteria</taxon>
        <taxon>Bacillati</taxon>
        <taxon>Actinomycetota</taxon>
        <taxon>Actinomycetes</taxon>
        <taxon>Pseudonocardiales</taxon>
        <taxon>Pseudonocardiaceae</taxon>
        <taxon>Amycolatopsis</taxon>
    </lineage>
</organism>
<evidence type="ECO:0000313" key="2">
    <source>
        <dbReference type="EMBL" id="OLZ44960.1"/>
    </source>
</evidence>
<dbReference type="EMBL" id="MQUQ01000021">
    <property type="protein sequence ID" value="OLZ44960.1"/>
    <property type="molecule type" value="Genomic_DNA"/>
</dbReference>
<accession>A0A1R0KH19</accession>
<dbReference type="AlphaFoldDB" id="A0A1R0KH19"/>
<keyword evidence="3" id="KW-1185">Reference proteome</keyword>
<dbReference type="InterPro" id="IPR052189">
    <property type="entry name" value="L-asp_N-monooxygenase_NS-form"/>
</dbReference>
<dbReference type="Proteomes" id="UP000187486">
    <property type="component" value="Unassembled WGS sequence"/>
</dbReference>
<dbReference type="Pfam" id="PF13454">
    <property type="entry name" value="NAD_binding_9"/>
    <property type="match status" value="1"/>
</dbReference>
<dbReference type="RefSeq" id="WP_076166962.1">
    <property type="nucleotide sequence ID" value="NZ_JBEZVB010000034.1"/>
</dbReference>
<protein>
    <recommendedName>
        <fullName evidence="1">FAD-dependent urate hydroxylase HpyO/Asp monooxygenase CreE-like FAD/NAD(P)-binding domain-containing protein</fullName>
    </recommendedName>
</protein>
<reference evidence="2 3" key="1">
    <citation type="submission" date="2016-01" db="EMBL/GenBank/DDBJ databases">
        <title>Amycolatopsis coloradensis genome sequencing and assembly.</title>
        <authorList>
            <person name="Mayilraj S."/>
        </authorList>
    </citation>
    <scope>NUCLEOTIDE SEQUENCE [LARGE SCALE GENOMIC DNA]</scope>
    <source>
        <strain evidence="2 3">DSM 44225</strain>
    </source>
</reference>
<feature type="domain" description="FAD-dependent urate hydroxylase HpyO/Asp monooxygenase CreE-like FAD/NAD(P)-binding" evidence="1">
    <location>
        <begin position="7"/>
        <end position="181"/>
    </location>
</feature>
<dbReference type="InterPro" id="IPR036188">
    <property type="entry name" value="FAD/NAD-bd_sf"/>
</dbReference>
<dbReference type="STRING" id="76021.BS329_34970"/>
<evidence type="ECO:0000259" key="1">
    <source>
        <dbReference type="Pfam" id="PF13454"/>
    </source>
</evidence>
<proteinExistence type="predicted"/>
<dbReference type="PANTHER" id="PTHR40254">
    <property type="entry name" value="BLR0577 PROTEIN"/>
    <property type="match status" value="1"/>
</dbReference>
<comment type="caution">
    <text evidence="2">The sequence shown here is derived from an EMBL/GenBank/DDBJ whole genome shotgun (WGS) entry which is preliminary data.</text>
</comment>
<dbReference type="SUPFAM" id="SSF51905">
    <property type="entry name" value="FAD/NAD(P)-binding domain"/>
    <property type="match status" value="1"/>
</dbReference>
<gene>
    <name evidence="2" type="ORF">BS329_34970</name>
</gene>
<evidence type="ECO:0000313" key="3">
    <source>
        <dbReference type="Proteomes" id="UP000187486"/>
    </source>
</evidence>